<evidence type="ECO:0000256" key="3">
    <source>
        <dbReference type="ARBA" id="ARBA00022692"/>
    </source>
</evidence>
<dbReference type="eggNOG" id="COG3476">
    <property type="taxonomic scope" value="Bacteria"/>
</dbReference>
<evidence type="ECO:0000256" key="5">
    <source>
        <dbReference type="ARBA" id="ARBA00023136"/>
    </source>
</evidence>
<dbReference type="PANTHER" id="PTHR10057">
    <property type="entry name" value="PERIPHERAL-TYPE BENZODIAZEPINE RECEPTOR"/>
    <property type="match status" value="1"/>
</dbReference>
<evidence type="ECO:0000256" key="4">
    <source>
        <dbReference type="ARBA" id="ARBA00022989"/>
    </source>
</evidence>
<gene>
    <name evidence="7" type="ORF">ABI_23850</name>
</gene>
<dbReference type="InterPro" id="IPR004307">
    <property type="entry name" value="TspO_MBR"/>
</dbReference>
<dbReference type="STRING" id="715226.ABI_23850"/>
<feature type="transmembrane region" description="Helical" evidence="6">
    <location>
        <begin position="100"/>
        <end position="119"/>
    </location>
</feature>
<evidence type="ECO:0000256" key="2">
    <source>
        <dbReference type="ARBA" id="ARBA00007524"/>
    </source>
</evidence>
<comment type="similarity">
    <text evidence="2">Belongs to the TspO/BZRP family.</text>
</comment>
<feature type="transmembrane region" description="Helical" evidence="6">
    <location>
        <begin position="43"/>
        <end position="63"/>
    </location>
</feature>
<evidence type="ECO:0000256" key="6">
    <source>
        <dbReference type="SAM" id="Phobius"/>
    </source>
</evidence>
<dbReference type="GO" id="GO:0016020">
    <property type="term" value="C:membrane"/>
    <property type="evidence" value="ECO:0007669"/>
    <property type="project" value="UniProtKB-SubCell"/>
</dbReference>
<organism evidence="7 8">
    <name type="scientific">Asticcacaulis biprosthecium C19</name>
    <dbReference type="NCBI Taxonomy" id="715226"/>
    <lineage>
        <taxon>Bacteria</taxon>
        <taxon>Pseudomonadati</taxon>
        <taxon>Pseudomonadota</taxon>
        <taxon>Alphaproteobacteria</taxon>
        <taxon>Caulobacterales</taxon>
        <taxon>Caulobacteraceae</taxon>
        <taxon>Asticcacaulis</taxon>
    </lineage>
</organism>
<feature type="transmembrane region" description="Helical" evidence="6">
    <location>
        <begin position="75"/>
        <end position="94"/>
    </location>
</feature>
<dbReference type="FunFam" id="1.20.1260.100:FF:000001">
    <property type="entry name" value="translocator protein 2"/>
    <property type="match status" value="1"/>
</dbReference>
<dbReference type="InterPro" id="IPR038330">
    <property type="entry name" value="TspO/MBR-related_sf"/>
</dbReference>
<keyword evidence="5 6" id="KW-0472">Membrane</keyword>
<dbReference type="CDD" id="cd15904">
    <property type="entry name" value="TSPO_MBR"/>
    <property type="match status" value="1"/>
</dbReference>
<dbReference type="Pfam" id="PF03073">
    <property type="entry name" value="TspO_MBR"/>
    <property type="match status" value="1"/>
</dbReference>
<keyword evidence="8" id="KW-1185">Reference proteome</keyword>
<dbReference type="HOGENOM" id="CLU_091805_2_0_5"/>
<comment type="subcellular location">
    <subcellularLocation>
        <location evidence="1">Membrane</location>
        <topology evidence="1">Multi-pass membrane protein</topology>
    </subcellularLocation>
</comment>
<evidence type="ECO:0000313" key="7">
    <source>
        <dbReference type="EMBL" id="EGF90972.1"/>
    </source>
</evidence>
<dbReference type="PIRSF" id="PIRSF005859">
    <property type="entry name" value="PBR"/>
    <property type="match status" value="1"/>
</dbReference>
<dbReference type="Gene3D" id="1.20.1260.100">
    <property type="entry name" value="TspO/MBR protein"/>
    <property type="match status" value="1"/>
</dbReference>
<evidence type="ECO:0000256" key="1">
    <source>
        <dbReference type="ARBA" id="ARBA00004141"/>
    </source>
</evidence>
<proteinExistence type="inferred from homology"/>
<feature type="transmembrane region" description="Helical" evidence="6">
    <location>
        <begin position="131"/>
        <end position="151"/>
    </location>
</feature>
<accession>F4QNR4</accession>
<keyword evidence="3 6" id="KW-0812">Transmembrane</keyword>
<protein>
    <submittedName>
        <fullName evidence="7">TspO/MBR family protein</fullName>
    </submittedName>
</protein>
<dbReference type="Proteomes" id="UP000006512">
    <property type="component" value="Unassembled WGS sequence"/>
</dbReference>
<reference evidence="8" key="1">
    <citation type="submission" date="2011-03" db="EMBL/GenBank/DDBJ databases">
        <title>Draft genome sequence of Brevundimonas diminuta.</title>
        <authorList>
            <person name="Brown P.J.B."/>
            <person name="Buechlein A."/>
            <person name="Hemmerich C."/>
            <person name="Brun Y.V."/>
        </authorList>
    </citation>
    <scope>NUCLEOTIDE SEQUENCE [LARGE SCALE GENOMIC DNA]</scope>
    <source>
        <strain evidence="8">C19</strain>
    </source>
</reference>
<dbReference type="AlphaFoldDB" id="F4QNR4"/>
<dbReference type="PANTHER" id="PTHR10057:SF0">
    <property type="entry name" value="TRANSLOCATOR PROTEIN"/>
    <property type="match status" value="1"/>
</dbReference>
<evidence type="ECO:0000313" key="8">
    <source>
        <dbReference type="Proteomes" id="UP000006512"/>
    </source>
</evidence>
<name>F4QNR4_9CAUL</name>
<dbReference type="EMBL" id="GL883078">
    <property type="protein sequence ID" value="EGF90972.1"/>
    <property type="molecule type" value="Genomic_DNA"/>
</dbReference>
<keyword evidence="4 6" id="KW-1133">Transmembrane helix</keyword>
<dbReference type="GO" id="GO:0033013">
    <property type="term" value="P:tetrapyrrole metabolic process"/>
    <property type="evidence" value="ECO:0007669"/>
    <property type="project" value="UniProtKB-ARBA"/>
</dbReference>
<sequence length="153" mass="16632">MALIVAAVVVLSAAVIGNLATFSGLVPWYASLNKPAFTPPNWLFGPVWSLLYLTMIFAFWRILTRPRATEGRGAAIAWFVVQMVLNGAWSVAFFGLQSPLLGLITIAALVVALVATILTSLKVDRIAGLMLLPYLAWVSFASLLNGAVWWLNR</sequence>